<accession>A0A1T3ICS4</accession>
<name>A0A1T3ICS4_ELIME</name>
<evidence type="ECO:0008006" key="4">
    <source>
        <dbReference type="Google" id="ProtNLM"/>
    </source>
</evidence>
<dbReference type="eggNOG" id="ENOG5031156">
    <property type="taxonomic scope" value="Bacteria"/>
</dbReference>
<dbReference type="EMBL" id="MPOG01000008">
    <property type="protein sequence ID" value="OOH96160.1"/>
    <property type="molecule type" value="Genomic_DNA"/>
</dbReference>
<dbReference type="Proteomes" id="UP000188947">
    <property type="component" value="Unassembled WGS sequence"/>
</dbReference>
<dbReference type="RefSeq" id="WP_070905016.1">
    <property type="nucleotide sequence ID" value="NZ_CP016378.1"/>
</dbReference>
<gene>
    <name evidence="2" type="ORF">BMF97_07350</name>
</gene>
<comment type="caution">
    <text evidence="2">The sequence shown here is derived from an EMBL/GenBank/DDBJ whole genome shotgun (WGS) entry which is preliminary data.</text>
</comment>
<dbReference type="AlphaFoldDB" id="A0A1T3ICS4"/>
<feature type="signal peptide" evidence="1">
    <location>
        <begin position="1"/>
        <end position="20"/>
    </location>
</feature>
<keyword evidence="3" id="KW-1185">Reference proteome</keyword>
<dbReference type="OrthoDB" id="1149075at2"/>
<keyword evidence="1" id="KW-0732">Signal</keyword>
<organism evidence="2 3">
    <name type="scientific">Elizabethkingia meningoseptica</name>
    <name type="common">Chryseobacterium meningosepticum</name>
    <dbReference type="NCBI Taxonomy" id="238"/>
    <lineage>
        <taxon>Bacteria</taxon>
        <taxon>Pseudomonadati</taxon>
        <taxon>Bacteroidota</taxon>
        <taxon>Flavobacteriia</taxon>
        <taxon>Flavobacteriales</taxon>
        <taxon>Weeksellaceae</taxon>
        <taxon>Elizabethkingia</taxon>
    </lineage>
</organism>
<protein>
    <recommendedName>
        <fullName evidence="4">Outer membrane protein beta-barrel domain-containing protein</fullName>
    </recommendedName>
</protein>
<reference evidence="2 3" key="1">
    <citation type="submission" date="2016-11" db="EMBL/GenBank/DDBJ databases">
        <title>Genome sequence and comparative genomic analysis of clinical strain Elizabethkingia meningoseptica 61421 PRCM.</title>
        <authorList>
            <person name="Wang M."/>
            <person name="Hu S."/>
            <person name="Cao L."/>
            <person name="Jiang T."/>
            <person name="Zhou Y."/>
            <person name="Ming D."/>
        </authorList>
    </citation>
    <scope>NUCLEOTIDE SEQUENCE [LARGE SCALE GENOMIC DNA]</scope>
    <source>
        <strain evidence="2 3">61421 PRCM</strain>
    </source>
</reference>
<evidence type="ECO:0000256" key="1">
    <source>
        <dbReference type="SAM" id="SignalP"/>
    </source>
</evidence>
<evidence type="ECO:0000313" key="3">
    <source>
        <dbReference type="Proteomes" id="UP000188947"/>
    </source>
</evidence>
<proteinExistence type="predicted"/>
<evidence type="ECO:0000313" key="2">
    <source>
        <dbReference type="EMBL" id="OOH96160.1"/>
    </source>
</evidence>
<dbReference type="STRING" id="238.BBD35_14760"/>
<feature type="chain" id="PRO_5030034727" description="Outer membrane protein beta-barrel domain-containing protein" evidence="1">
    <location>
        <begin position="21"/>
        <end position="243"/>
    </location>
</feature>
<sequence length="243" mass="27823">MIKKYSLLFLLCLTFLTLHAQKQSSTGRSSFYVGLQAGAPLFWGDLSSIGKKFRPGYGGGIFFGYRATSWLAIEFDSGFMTAKLRPTESQVNDFIDHQGFIRYTQGSYKLDNIYSKVRLSRYGLRLPVQVLNIFKEEGKFNVELAPHIYLNQFNSAIYNTTNDQKLMNGAPPKPTSYAIGGDLGFSYKINRQTRLFLRSSFSWLSDDQYEAVTTYPAWKENVMLYTTVGISFDIDFNRHKNNF</sequence>